<accession>A0A0K0XYX3</accession>
<evidence type="ECO:0000313" key="1">
    <source>
        <dbReference type="EMBL" id="AKS42827.1"/>
    </source>
</evidence>
<protein>
    <submittedName>
        <fullName evidence="1">Uncharacterized protein</fullName>
    </submittedName>
</protein>
<name>A0A0K0XYX3_9GAMM</name>
<dbReference type="InterPro" id="IPR018642">
    <property type="entry name" value="DUF2066"/>
</dbReference>
<dbReference type="Pfam" id="PF09839">
    <property type="entry name" value="DUF2066"/>
    <property type="match status" value="1"/>
</dbReference>
<reference evidence="1 2" key="1">
    <citation type="submission" date="2015-07" db="EMBL/GenBank/DDBJ databases">
        <authorList>
            <person name="Noorani M."/>
        </authorList>
    </citation>
    <scope>NUCLEOTIDE SEQUENCE [LARGE SCALE GENOMIC DNA]</scope>
    <source>
        <strain evidence="1 2">KCTC 42284</strain>
    </source>
</reference>
<proteinExistence type="predicted"/>
<organism evidence="1 2">
    <name type="scientific">Wenzhouxiangella marina</name>
    <dbReference type="NCBI Taxonomy" id="1579979"/>
    <lineage>
        <taxon>Bacteria</taxon>
        <taxon>Pseudomonadati</taxon>
        <taxon>Pseudomonadota</taxon>
        <taxon>Gammaproteobacteria</taxon>
        <taxon>Chromatiales</taxon>
        <taxon>Wenzhouxiangellaceae</taxon>
        <taxon>Wenzhouxiangella</taxon>
    </lineage>
</organism>
<gene>
    <name evidence="1" type="ORF">WM2015_2466</name>
</gene>
<dbReference type="Proteomes" id="UP000066624">
    <property type="component" value="Chromosome"/>
</dbReference>
<dbReference type="OrthoDB" id="6195299at2"/>
<evidence type="ECO:0000313" key="2">
    <source>
        <dbReference type="Proteomes" id="UP000066624"/>
    </source>
</evidence>
<dbReference type="STRING" id="1579979.WM2015_2466"/>
<dbReference type="KEGG" id="wma:WM2015_2466"/>
<sequence length="350" mass="38150">MNSPRLCSIWLSLVLVVLSQAALADLYTGQGVLDEQPGASDRALMDALDEVLLRLSGRAEAPLRVELGLGLAEAQRLVQARQRVRVPVPVVAEDGLPTGEVEEQLRLQVQFDRAAIDARLAAAGVPRWGRERPTILLWVAMEDEAGARMLSSELALELRIQEQARRLGLDILRPLGDGLDLAEVAVADVRGGFLDASEPALVRYQASLPAMFDLRRTETGWNGRWFWRQDGRDQSVNLVADAPAELIQRGLEAMLSSLAERYAVSSEAASGQRRVRVSPIRDQVQFAEVLRYLENLSMVEAVRVSSARGAEIEFELSLSSGGLEDALALGGLLQLGPALPDGGLDLYLDQ</sequence>
<keyword evidence="2" id="KW-1185">Reference proteome</keyword>
<dbReference type="EMBL" id="CP012154">
    <property type="protein sequence ID" value="AKS42827.1"/>
    <property type="molecule type" value="Genomic_DNA"/>
</dbReference>
<dbReference type="RefSeq" id="WP_049726356.1">
    <property type="nucleotide sequence ID" value="NZ_CP012154.1"/>
</dbReference>
<dbReference type="AlphaFoldDB" id="A0A0K0XYX3"/>